<dbReference type="Proteomes" id="UP000299102">
    <property type="component" value="Unassembled WGS sequence"/>
</dbReference>
<reference evidence="1 2" key="1">
    <citation type="journal article" date="2019" name="Commun. Biol.">
        <title>The bagworm genome reveals a unique fibroin gene that provides high tensile strength.</title>
        <authorList>
            <person name="Kono N."/>
            <person name="Nakamura H."/>
            <person name="Ohtoshi R."/>
            <person name="Tomita M."/>
            <person name="Numata K."/>
            <person name="Arakawa K."/>
        </authorList>
    </citation>
    <scope>NUCLEOTIDE SEQUENCE [LARGE SCALE GENOMIC DNA]</scope>
</reference>
<comment type="caution">
    <text evidence="1">The sequence shown here is derived from an EMBL/GenBank/DDBJ whole genome shotgun (WGS) entry which is preliminary data.</text>
</comment>
<gene>
    <name evidence="1" type="ORF">EVAR_66916_1</name>
</gene>
<proteinExistence type="predicted"/>
<dbReference type="AlphaFoldDB" id="A0A4C1Z5L7"/>
<evidence type="ECO:0000313" key="1">
    <source>
        <dbReference type="EMBL" id="GBP83158.1"/>
    </source>
</evidence>
<dbReference type="EMBL" id="BGZK01001607">
    <property type="protein sequence ID" value="GBP83158.1"/>
    <property type="molecule type" value="Genomic_DNA"/>
</dbReference>
<name>A0A4C1Z5L7_EUMVA</name>
<protein>
    <submittedName>
        <fullName evidence="1">Uncharacterized protein</fullName>
    </submittedName>
</protein>
<sequence>MAYLRVPYVSRDFRQGSMRVPKNNFITFKVEEKYIFPSKSPLTRLSPEEIASPPSYPHLRIELNSSYLITKSRDIEVVSKTKLPRPTLIRFVNPNFLPTPYRPSSKVDLPVSFEYIINCSTGEIHNSHRIQTAATSGVALRPVSESSVGVLSFSSTHSSPSITPQPRSCSYSRDQECTTNFSGIASVHGRR</sequence>
<keyword evidence="2" id="KW-1185">Reference proteome</keyword>
<accession>A0A4C1Z5L7</accession>
<evidence type="ECO:0000313" key="2">
    <source>
        <dbReference type="Proteomes" id="UP000299102"/>
    </source>
</evidence>
<organism evidence="1 2">
    <name type="scientific">Eumeta variegata</name>
    <name type="common">Bagworm moth</name>
    <name type="synonym">Eumeta japonica</name>
    <dbReference type="NCBI Taxonomy" id="151549"/>
    <lineage>
        <taxon>Eukaryota</taxon>
        <taxon>Metazoa</taxon>
        <taxon>Ecdysozoa</taxon>
        <taxon>Arthropoda</taxon>
        <taxon>Hexapoda</taxon>
        <taxon>Insecta</taxon>
        <taxon>Pterygota</taxon>
        <taxon>Neoptera</taxon>
        <taxon>Endopterygota</taxon>
        <taxon>Lepidoptera</taxon>
        <taxon>Glossata</taxon>
        <taxon>Ditrysia</taxon>
        <taxon>Tineoidea</taxon>
        <taxon>Psychidae</taxon>
        <taxon>Oiketicinae</taxon>
        <taxon>Eumeta</taxon>
    </lineage>
</organism>